<keyword evidence="2" id="KW-1185">Reference proteome</keyword>
<dbReference type="EMBL" id="CALNXI010000282">
    <property type="protein sequence ID" value="CAH3023938.1"/>
    <property type="molecule type" value="Genomic_DNA"/>
</dbReference>
<protein>
    <recommendedName>
        <fullName evidence="3">Lectin</fullName>
    </recommendedName>
</protein>
<evidence type="ECO:0008006" key="3">
    <source>
        <dbReference type="Google" id="ProtNLM"/>
    </source>
</evidence>
<organism evidence="1 2">
    <name type="scientific">Porites evermanni</name>
    <dbReference type="NCBI Taxonomy" id="104178"/>
    <lineage>
        <taxon>Eukaryota</taxon>
        <taxon>Metazoa</taxon>
        <taxon>Cnidaria</taxon>
        <taxon>Anthozoa</taxon>
        <taxon>Hexacorallia</taxon>
        <taxon>Scleractinia</taxon>
        <taxon>Fungiina</taxon>
        <taxon>Poritidae</taxon>
        <taxon>Porites</taxon>
    </lineage>
</organism>
<comment type="caution">
    <text evidence="1">The sequence shown here is derived from an EMBL/GenBank/DDBJ whole genome shotgun (WGS) entry which is preliminary data.</text>
</comment>
<dbReference type="Proteomes" id="UP001159427">
    <property type="component" value="Unassembled WGS sequence"/>
</dbReference>
<name>A0ABN8M5M3_9CNID</name>
<sequence length="134" mass="14687">DFSATFACDDAMEMFADGNSLGKDNSCWRTATSLDVPGDTRVISVKGSLFGILGSANNGLITNETWKCTSVLYPGWNSSDFDDTNWPFVRVIASHIDEPWGLINGIKNTAKRIWAADSDNTPVYCRLNLQGTRS</sequence>
<evidence type="ECO:0000313" key="2">
    <source>
        <dbReference type="Proteomes" id="UP001159427"/>
    </source>
</evidence>
<accession>A0ABN8M5M3</accession>
<feature type="non-terminal residue" evidence="1">
    <location>
        <position position="1"/>
    </location>
</feature>
<evidence type="ECO:0000313" key="1">
    <source>
        <dbReference type="EMBL" id="CAH3023938.1"/>
    </source>
</evidence>
<reference evidence="1 2" key="1">
    <citation type="submission" date="2022-05" db="EMBL/GenBank/DDBJ databases">
        <authorList>
            <consortium name="Genoscope - CEA"/>
            <person name="William W."/>
        </authorList>
    </citation>
    <scope>NUCLEOTIDE SEQUENCE [LARGE SCALE GENOMIC DNA]</scope>
</reference>
<gene>
    <name evidence="1" type="ORF">PEVE_00021055</name>
</gene>
<proteinExistence type="predicted"/>
<dbReference type="Gene3D" id="2.60.120.260">
    <property type="entry name" value="Galactose-binding domain-like"/>
    <property type="match status" value="1"/>
</dbReference>